<dbReference type="GO" id="GO:0000272">
    <property type="term" value="P:polysaccharide catabolic process"/>
    <property type="evidence" value="ECO:0007669"/>
    <property type="project" value="UniProtKB-KW"/>
</dbReference>
<reference evidence="16" key="1">
    <citation type="submission" date="2023-06" db="EMBL/GenBank/DDBJ databases">
        <title>Genome-scale phylogeny and comparative genomics of the fungal order Sordariales.</title>
        <authorList>
            <consortium name="Lawrence Berkeley National Laboratory"/>
            <person name="Hensen N."/>
            <person name="Bonometti L."/>
            <person name="Westerberg I."/>
            <person name="Brannstrom I.O."/>
            <person name="Guillou S."/>
            <person name="Cros-Aarteil S."/>
            <person name="Calhoun S."/>
            <person name="Haridas S."/>
            <person name="Kuo A."/>
            <person name="Mondo S."/>
            <person name="Pangilinan J."/>
            <person name="Riley R."/>
            <person name="Labutti K."/>
            <person name="Andreopoulos B."/>
            <person name="Lipzen A."/>
            <person name="Chen C."/>
            <person name="Yanf M."/>
            <person name="Daum C."/>
            <person name="Ng V."/>
            <person name="Clum A."/>
            <person name="Steindorff A."/>
            <person name="Ohm R."/>
            <person name="Martin F."/>
            <person name="Silar P."/>
            <person name="Natvig D."/>
            <person name="Lalanne C."/>
            <person name="Gautier V."/>
            <person name="Ament-Velasquez S.L."/>
            <person name="Kruys A."/>
            <person name="Hutchinson M.I."/>
            <person name="Powell A.J."/>
            <person name="Barry K."/>
            <person name="Miller A.N."/>
            <person name="Grigoriev I.V."/>
            <person name="Debuchy R."/>
            <person name="Gladieux P."/>
            <person name="Thoren M.H."/>
            <person name="Johannesson H."/>
        </authorList>
    </citation>
    <scope>NUCLEOTIDE SEQUENCE</scope>
    <source>
        <strain evidence="16">PSN4</strain>
    </source>
</reference>
<dbReference type="CDD" id="cd00035">
    <property type="entry name" value="ChtBD1"/>
    <property type="match status" value="1"/>
</dbReference>
<gene>
    <name evidence="16" type="ORF">QBC47DRAFT_455624</name>
</gene>
<dbReference type="InterPro" id="IPR055560">
    <property type="entry name" value="DUF7136"/>
</dbReference>
<comment type="catalytic activity">
    <reaction evidence="1">
        <text>Random endo-hydrolysis of N-acetyl-beta-D-glucosaminide (1-&gt;4)-beta-linkages in chitin and chitodextrins.</text>
        <dbReference type="EC" id="3.2.1.14"/>
    </reaction>
</comment>
<evidence type="ECO:0000256" key="11">
    <source>
        <dbReference type="ARBA" id="ARBA00023295"/>
    </source>
</evidence>
<dbReference type="Pfam" id="PF00704">
    <property type="entry name" value="Glyco_hydro_18"/>
    <property type="match status" value="1"/>
</dbReference>
<dbReference type="GO" id="GO:0006032">
    <property type="term" value="P:chitin catabolic process"/>
    <property type="evidence" value="ECO:0007669"/>
    <property type="project" value="UniProtKB-KW"/>
</dbReference>
<dbReference type="Pfam" id="PF14856">
    <property type="entry name" value="Hce2"/>
    <property type="match status" value="1"/>
</dbReference>
<evidence type="ECO:0000256" key="10">
    <source>
        <dbReference type="ARBA" id="ARBA00023277"/>
    </source>
</evidence>
<evidence type="ECO:0000256" key="3">
    <source>
        <dbReference type="ARBA" id="ARBA00008682"/>
    </source>
</evidence>
<dbReference type="CDD" id="cd02878">
    <property type="entry name" value="GH18_zymocin_alpha"/>
    <property type="match status" value="1"/>
</dbReference>
<keyword evidence="7 13" id="KW-0378">Hydrolase</keyword>
<dbReference type="InterPro" id="IPR017853">
    <property type="entry name" value="GH"/>
</dbReference>
<evidence type="ECO:0000256" key="5">
    <source>
        <dbReference type="ARBA" id="ARBA00022525"/>
    </source>
</evidence>
<evidence type="ECO:0000313" key="16">
    <source>
        <dbReference type="EMBL" id="KAK1749912.1"/>
    </source>
</evidence>
<evidence type="ECO:0000256" key="12">
    <source>
        <dbReference type="ARBA" id="ARBA00023326"/>
    </source>
</evidence>
<dbReference type="SMART" id="SM00636">
    <property type="entry name" value="Glyco_18"/>
    <property type="match status" value="1"/>
</dbReference>
<dbReference type="PANTHER" id="PTHR47700">
    <property type="entry name" value="V CHITINASE, PUTATIVE (AFU_ORTHOLOGUE AFUA_6G13720)-RELATED"/>
    <property type="match status" value="1"/>
</dbReference>
<evidence type="ECO:0000256" key="2">
    <source>
        <dbReference type="ARBA" id="ARBA00004613"/>
    </source>
</evidence>
<dbReference type="SUPFAM" id="SSF51445">
    <property type="entry name" value="(Trans)glycosidases"/>
    <property type="match status" value="1"/>
</dbReference>
<dbReference type="InterPro" id="IPR001579">
    <property type="entry name" value="Glyco_hydro_18_chit_AS"/>
</dbReference>
<feature type="domain" description="LysM" evidence="14">
    <location>
        <begin position="588"/>
        <end position="636"/>
    </location>
</feature>
<dbReference type="Gene3D" id="3.10.50.10">
    <property type="match status" value="1"/>
</dbReference>
<keyword evidence="11 13" id="KW-0326">Glycosidase</keyword>
<keyword evidence="10" id="KW-0119">Carbohydrate metabolism</keyword>
<dbReference type="SUPFAM" id="SSF57016">
    <property type="entry name" value="Plant lectins/antimicrobial peptides"/>
    <property type="match status" value="1"/>
</dbReference>
<evidence type="ECO:0000259" key="14">
    <source>
        <dbReference type="PROSITE" id="PS51782"/>
    </source>
</evidence>
<dbReference type="CDD" id="cd00118">
    <property type="entry name" value="LysM"/>
    <property type="match status" value="1"/>
</dbReference>
<evidence type="ECO:0000313" key="17">
    <source>
        <dbReference type="Proteomes" id="UP001239445"/>
    </source>
</evidence>
<dbReference type="InterPro" id="IPR029226">
    <property type="entry name" value="Ecp2-like"/>
</dbReference>
<keyword evidence="5" id="KW-0964">Secreted</keyword>
<evidence type="ECO:0000256" key="8">
    <source>
        <dbReference type="ARBA" id="ARBA00023024"/>
    </source>
</evidence>
<sequence>MHALQASLGVLAYAGAVLSQQVTFPRTLEVDLVFPRNATYAPAPLFPFVFAIQNPLLALPLDLSISYVLFPFGTTDDLRNDNFSSRDPYLTHQATTKLNVTEGSWLLTWTVGSGNCSTNTESGQTDLSYLNRDAHVWLTTKKGAPCPDNTSALTYNVTGTLKTPDPAKLDGRNSCAILSSPSPLPAANPCGAKLDAAAASSISAAMTSAYCSLPNPVVSCPPAPSAARSRTLEGAAVRSPGQQVSPSYQGRTYCPKRCSVAGPNPYDWTVYHNLDQLRFCDETVFYHFSVYDAVDDPQTLHRIYACTSYGPDWANLPNATAAEVPAQTTQNATYQIGWWPDNTSRLAQADLRTLTRQMRQYLASGYGPNNRTAFLFAQSGRASVGLYIGKGLQNEGTATFALKAMRDNIRLLRDTGGSVAMQLCEPGSDGDHIFGLMATSNSTFTPVQEALKSWSNAQCLSFGNGDTVKNITGPAFFTTPLVVALNGTNSTVGGISGSGANSTSGFSLLRRIKSGRLSARADCRSIQVVSGDSCASLASRCGISGADITKYNTASNFCATLQPQQHICCSSGTLPDFTPKPNADGSCATATVNAGDTCSGIATANSLTVDQLTSFNKNTWAWNGCSNIWVGTIICISTGTPPMPAAVSGTVCGPQVPGTTKPAAGVDISTLNPCPLNACCDVWGQCGTTAEFCTNSSTGAPGTAAPGTNGCISNCGTQIVRGAAPAVFRSIAYFEGYNLGRKCLYQDAGQLDPSKYTHLHFGFGTLTPDYKVNLGDVLTSYEFSNFKRVQGPKKILSFGGWDFSTGPSTYTIFRQGVQPANRLTLATNIANFINANGLDGVDIDWEYPAAPDIPNIPADDPKNGDNYLAFLVILKNLLPGKSVSIAAPASYWYLKGFPIAKISKVVDYIVYMTYDLHGQWDANNKWSQPGCDSGLCLRSGVNLTETINALVMITKAGVASSQVVVGVTSYGRSYGMADGNCYGENCLYTGSALVSTATKGRCTDTGGYISDAEIKEIIASGTVNQNFVDPKSNTNILVYNGNQWVGWMSPQVKASRKTTYQNLNMGGSTDWASDLEDYNPNPPTAGSWGNFILAVQAGSDPYVEGPRTGNWTSLHCDDPAVVNIRGLTAQQRWNGVDAPDAWKDVVNTWKTVDKPAGMHFTQSVSNNIHGPESAECGTLLSTNNCGQTLQCDGFIGSGSGPAAYMMWNSMVVLHELYDSMHAGILDAAALSINPALQSFEDKFAPVPKPPDDTWLQILLDVLGLGMAMGSGAFITKFLAKLPYFVAKANSAEAISTLKDTSFAFIASGVSVAKDLAASKGDPSIWTPESQHDFSNYMGQALTAWAKSTEAGLKDLFFGEGGLDKLTSLVADGKFIPGSDGHGAIANFPDAKDQDSLSGLTAGITRAFFGYAIPAIWGVSGTYAFVLDSGYPCGTTDPMGQYIETDVQHKTWGCYNGKLYYLVAPIGSSEDCAEGGCLPSKFGMPPGLDSLDGSNFGGIKVQDLIQGAVKTYLANNNQNGAPAADPMASGTLNDLVNQDVTTPGYVRLPVCSADMAFKAWDRAGGPNPSEPNYPCSLPIGINDCGDSSFIDQTSGGSPSVADCLQIVTNLQNAPNAGEWEVENAVGNQHELVSAGNCKFGVQGIGKNGNIDFHVGSADIIDIINESVKRFGGSGKVGAKGSMSCQGTVKGQDVEWGLY</sequence>
<dbReference type="GO" id="GO:0005576">
    <property type="term" value="C:extracellular region"/>
    <property type="evidence" value="ECO:0007669"/>
    <property type="project" value="UniProtKB-SubCell"/>
</dbReference>
<dbReference type="PROSITE" id="PS51910">
    <property type="entry name" value="GH18_2"/>
    <property type="match status" value="1"/>
</dbReference>
<dbReference type="InterPro" id="IPR029070">
    <property type="entry name" value="Chitinase_insertion_sf"/>
</dbReference>
<dbReference type="InterPro" id="IPR001223">
    <property type="entry name" value="Glyco_hydro18_cat"/>
</dbReference>
<evidence type="ECO:0000256" key="6">
    <source>
        <dbReference type="ARBA" id="ARBA00022669"/>
    </source>
</evidence>
<dbReference type="Pfam" id="PF23584">
    <property type="entry name" value="DUF7136"/>
    <property type="match status" value="1"/>
</dbReference>
<dbReference type="EMBL" id="MU839851">
    <property type="protein sequence ID" value="KAK1749912.1"/>
    <property type="molecule type" value="Genomic_DNA"/>
</dbReference>
<evidence type="ECO:0000256" key="4">
    <source>
        <dbReference type="ARBA" id="ARBA00012729"/>
    </source>
</evidence>
<dbReference type="GO" id="GO:0008843">
    <property type="term" value="F:endochitinase activity"/>
    <property type="evidence" value="ECO:0007669"/>
    <property type="project" value="UniProtKB-EC"/>
</dbReference>
<dbReference type="InterPro" id="IPR053214">
    <property type="entry name" value="LysM12-like"/>
</dbReference>
<organism evidence="16 17">
    <name type="scientific">Echria macrotheca</name>
    <dbReference type="NCBI Taxonomy" id="438768"/>
    <lineage>
        <taxon>Eukaryota</taxon>
        <taxon>Fungi</taxon>
        <taxon>Dikarya</taxon>
        <taxon>Ascomycota</taxon>
        <taxon>Pezizomycotina</taxon>
        <taxon>Sordariomycetes</taxon>
        <taxon>Sordariomycetidae</taxon>
        <taxon>Sordariales</taxon>
        <taxon>Schizotheciaceae</taxon>
        <taxon>Echria</taxon>
    </lineage>
</organism>
<dbReference type="PROSITE" id="PS01095">
    <property type="entry name" value="GH18_1"/>
    <property type="match status" value="1"/>
</dbReference>
<dbReference type="SMART" id="SM00257">
    <property type="entry name" value="LysM"/>
    <property type="match status" value="2"/>
</dbReference>
<dbReference type="Gene3D" id="3.10.350.10">
    <property type="entry name" value="LysM domain"/>
    <property type="match status" value="2"/>
</dbReference>
<dbReference type="InterPro" id="IPR036861">
    <property type="entry name" value="Endochitinase-like_sf"/>
</dbReference>
<dbReference type="SUPFAM" id="SSF54556">
    <property type="entry name" value="Chitinase insertion domain"/>
    <property type="match status" value="1"/>
</dbReference>
<dbReference type="PANTHER" id="PTHR47700:SF1">
    <property type="entry name" value="CHITINASE"/>
    <property type="match status" value="1"/>
</dbReference>
<dbReference type="InterPro" id="IPR036779">
    <property type="entry name" value="LysM_dom_sf"/>
</dbReference>
<dbReference type="Pfam" id="PF01476">
    <property type="entry name" value="LysM"/>
    <property type="match status" value="2"/>
</dbReference>
<dbReference type="Gene3D" id="3.20.20.80">
    <property type="entry name" value="Glycosidases"/>
    <property type="match status" value="1"/>
</dbReference>
<name>A0AAJ0B1L7_9PEZI</name>
<dbReference type="GO" id="GO:0008061">
    <property type="term" value="F:chitin binding"/>
    <property type="evidence" value="ECO:0007669"/>
    <property type="project" value="UniProtKB-KW"/>
</dbReference>
<comment type="similarity">
    <text evidence="3">Belongs to the glycosyl hydrolase 18 family. Chitinase class V subfamily.</text>
</comment>
<dbReference type="Gene3D" id="3.30.60.10">
    <property type="entry name" value="Endochitinase-like"/>
    <property type="match status" value="1"/>
</dbReference>
<feature type="domain" description="LysM" evidence="14">
    <location>
        <begin position="524"/>
        <end position="569"/>
    </location>
</feature>
<protein>
    <recommendedName>
        <fullName evidence="4">chitinase</fullName>
        <ecNumber evidence="4">3.2.1.14</ecNumber>
    </recommendedName>
</protein>
<dbReference type="SUPFAM" id="SSF54106">
    <property type="entry name" value="LysM domain"/>
    <property type="match status" value="2"/>
</dbReference>
<dbReference type="EC" id="3.2.1.14" evidence="4"/>
<accession>A0AAJ0B1L7</accession>
<keyword evidence="6" id="KW-0147">Chitin-binding</keyword>
<feature type="domain" description="GH18" evidence="15">
    <location>
        <begin position="728"/>
        <end position="1091"/>
    </location>
</feature>
<keyword evidence="17" id="KW-1185">Reference proteome</keyword>
<dbReference type="InterPro" id="IPR011583">
    <property type="entry name" value="Chitinase_II/V-like_cat"/>
</dbReference>
<keyword evidence="9" id="KW-0843">Virulence</keyword>
<evidence type="ECO:0000259" key="15">
    <source>
        <dbReference type="PROSITE" id="PS51910"/>
    </source>
</evidence>
<keyword evidence="8" id="KW-0146">Chitin degradation</keyword>
<comment type="caution">
    <text evidence="16">The sequence shown here is derived from an EMBL/GenBank/DDBJ whole genome shotgun (WGS) entry which is preliminary data.</text>
</comment>
<dbReference type="InterPro" id="IPR018392">
    <property type="entry name" value="LysM"/>
</dbReference>
<evidence type="ECO:0000256" key="1">
    <source>
        <dbReference type="ARBA" id="ARBA00000822"/>
    </source>
</evidence>
<evidence type="ECO:0000256" key="9">
    <source>
        <dbReference type="ARBA" id="ARBA00023026"/>
    </source>
</evidence>
<evidence type="ECO:0000256" key="13">
    <source>
        <dbReference type="RuleBase" id="RU000489"/>
    </source>
</evidence>
<dbReference type="PROSITE" id="PS51782">
    <property type="entry name" value="LYSM"/>
    <property type="match status" value="2"/>
</dbReference>
<evidence type="ECO:0000256" key="7">
    <source>
        <dbReference type="ARBA" id="ARBA00022801"/>
    </source>
</evidence>
<keyword evidence="12" id="KW-0624">Polysaccharide degradation</keyword>
<proteinExistence type="inferred from homology"/>
<comment type="subcellular location">
    <subcellularLocation>
        <location evidence="2">Secreted</location>
    </subcellularLocation>
</comment>
<dbReference type="Proteomes" id="UP001239445">
    <property type="component" value="Unassembled WGS sequence"/>
</dbReference>